<dbReference type="RefSeq" id="WP_211041558.1">
    <property type="nucleotide sequence ID" value="NZ_JAELVF020000001.1"/>
</dbReference>
<evidence type="ECO:0000313" key="2">
    <source>
        <dbReference type="EMBL" id="MBU7598890.1"/>
    </source>
</evidence>
<keyword evidence="3" id="KW-1185">Reference proteome</keyword>
<gene>
    <name evidence="2" type="ORF">JGS22_015015</name>
</gene>
<proteinExistence type="predicted"/>
<sequence length="69" mass="8148">MTHSNDPDYRQQEENHDRLMAEIARHEAIEQERLASYENDTLDQDGPAVAPQRPTLPRPSHPYRSPRRR</sequence>
<reference evidence="2" key="1">
    <citation type="submission" date="2021-06" db="EMBL/GenBank/DDBJ databases">
        <title>Sequencing of actinobacteria type strains.</title>
        <authorList>
            <person name="Nguyen G.-S."/>
            <person name="Wentzel A."/>
        </authorList>
    </citation>
    <scope>NUCLEOTIDE SEQUENCE</scope>
    <source>
        <strain evidence="2">P38-E01</strain>
    </source>
</reference>
<evidence type="ECO:0000313" key="3">
    <source>
        <dbReference type="Proteomes" id="UP000694501"/>
    </source>
</evidence>
<feature type="region of interest" description="Disordered" evidence="1">
    <location>
        <begin position="31"/>
        <end position="69"/>
    </location>
</feature>
<organism evidence="2 3">
    <name type="scientific">Streptomyces tardus</name>
    <dbReference type="NCBI Taxonomy" id="2780544"/>
    <lineage>
        <taxon>Bacteria</taxon>
        <taxon>Bacillati</taxon>
        <taxon>Actinomycetota</taxon>
        <taxon>Actinomycetes</taxon>
        <taxon>Kitasatosporales</taxon>
        <taxon>Streptomycetaceae</taxon>
        <taxon>Streptomyces</taxon>
    </lineage>
</organism>
<dbReference type="EMBL" id="JAELVF020000001">
    <property type="protein sequence ID" value="MBU7598890.1"/>
    <property type="molecule type" value="Genomic_DNA"/>
</dbReference>
<evidence type="ECO:0000256" key="1">
    <source>
        <dbReference type="SAM" id="MobiDB-lite"/>
    </source>
</evidence>
<name>A0A949JHT8_9ACTN</name>
<comment type="caution">
    <text evidence="2">The sequence shown here is derived from an EMBL/GenBank/DDBJ whole genome shotgun (WGS) entry which is preliminary data.</text>
</comment>
<protein>
    <submittedName>
        <fullName evidence="2">Uncharacterized protein</fullName>
    </submittedName>
</protein>
<accession>A0A949JHT8</accession>
<dbReference type="AlphaFoldDB" id="A0A949JHT8"/>
<feature type="region of interest" description="Disordered" evidence="1">
    <location>
        <begin position="1"/>
        <end position="20"/>
    </location>
</feature>
<dbReference type="Proteomes" id="UP000694501">
    <property type="component" value="Unassembled WGS sequence"/>
</dbReference>